<dbReference type="SUPFAM" id="SSF55753">
    <property type="entry name" value="Actin depolymerizing proteins"/>
    <property type="match status" value="1"/>
</dbReference>
<name>A0A0F9NR64_9ZZZZ</name>
<protein>
    <recommendedName>
        <fullName evidence="2">Gelsolin-like domain-containing protein</fullName>
    </recommendedName>
</protein>
<reference evidence="1" key="1">
    <citation type="journal article" date="2015" name="Nature">
        <title>Complex archaea that bridge the gap between prokaryotes and eukaryotes.</title>
        <authorList>
            <person name="Spang A."/>
            <person name="Saw J.H."/>
            <person name="Jorgensen S.L."/>
            <person name="Zaremba-Niedzwiedzka K."/>
            <person name="Martijn J."/>
            <person name="Lind A.E."/>
            <person name="van Eijk R."/>
            <person name="Schleper C."/>
            <person name="Guy L."/>
            <person name="Ettema T.J."/>
        </authorList>
    </citation>
    <scope>NUCLEOTIDE SEQUENCE</scope>
</reference>
<dbReference type="AlphaFoldDB" id="A0A0F9NR64"/>
<comment type="caution">
    <text evidence="1">The sequence shown here is derived from an EMBL/GenBank/DDBJ whole genome shotgun (WGS) entry which is preliminary data.</text>
</comment>
<accession>A0A0F9NR64</accession>
<dbReference type="Gene3D" id="3.40.20.10">
    <property type="entry name" value="Severin"/>
    <property type="match status" value="1"/>
</dbReference>
<gene>
    <name evidence="1" type="ORF">LCGC14_0920040</name>
</gene>
<dbReference type="InterPro" id="IPR029006">
    <property type="entry name" value="ADF-H/Gelsolin-like_dom_sf"/>
</dbReference>
<proteinExistence type="predicted"/>
<dbReference type="EMBL" id="LAZR01003104">
    <property type="protein sequence ID" value="KKN21965.1"/>
    <property type="molecule type" value="Genomic_DNA"/>
</dbReference>
<evidence type="ECO:0008006" key="2">
    <source>
        <dbReference type="Google" id="ProtNLM"/>
    </source>
</evidence>
<organism evidence="1">
    <name type="scientific">marine sediment metagenome</name>
    <dbReference type="NCBI Taxonomy" id="412755"/>
    <lineage>
        <taxon>unclassified sequences</taxon>
        <taxon>metagenomes</taxon>
        <taxon>ecological metagenomes</taxon>
    </lineage>
</organism>
<sequence>MLEESYYDYIYQVNGETIKLRPKRLFDPNGVYLIVDKELELIWIWAGSHSRLFHRYMAANWAGKLKTKKKFYNFKYEVIKQGIEPTEFHVIFNEITENRTDLNYPGESRLSLIKSESLGKYDSKSSSDQLLQTEGTLADVSLEKSVKSRIKKIFAEIKEMQMHIKYSMEHIQERFEEIEKLLGK</sequence>
<evidence type="ECO:0000313" key="1">
    <source>
        <dbReference type="EMBL" id="KKN21965.1"/>
    </source>
</evidence>